<evidence type="ECO:0000256" key="3">
    <source>
        <dbReference type="SAM" id="MobiDB-lite"/>
    </source>
</evidence>
<organism evidence="5 6">
    <name type="scientific">Streptomyces mirabilis</name>
    <dbReference type="NCBI Taxonomy" id="68239"/>
    <lineage>
        <taxon>Bacteria</taxon>
        <taxon>Bacillati</taxon>
        <taxon>Actinomycetota</taxon>
        <taxon>Actinomycetes</taxon>
        <taxon>Kitasatosporales</taxon>
        <taxon>Streptomycetaceae</taxon>
        <taxon>Streptomyces</taxon>
    </lineage>
</organism>
<name>A0A1I2HTK5_9ACTN</name>
<protein>
    <recommendedName>
        <fullName evidence="2">Anti-sigma factor antagonist</fullName>
    </recommendedName>
</protein>
<dbReference type="Pfam" id="PF01740">
    <property type="entry name" value="STAS"/>
    <property type="match status" value="1"/>
</dbReference>
<dbReference type="Proteomes" id="UP000181942">
    <property type="component" value="Unassembled WGS sequence"/>
</dbReference>
<dbReference type="NCBIfam" id="TIGR00377">
    <property type="entry name" value="ant_ant_sig"/>
    <property type="match status" value="1"/>
</dbReference>
<dbReference type="PANTHER" id="PTHR33495">
    <property type="entry name" value="ANTI-SIGMA FACTOR ANTAGONIST TM_1081-RELATED-RELATED"/>
    <property type="match status" value="1"/>
</dbReference>
<reference evidence="5 6" key="1">
    <citation type="submission" date="2016-10" db="EMBL/GenBank/DDBJ databases">
        <authorList>
            <person name="de Groot N.N."/>
        </authorList>
    </citation>
    <scope>NUCLEOTIDE SEQUENCE [LARGE SCALE GENOMIC DNA]</scope>
    <source>
        <strain evidence="5 6">OK461</strain>
    </source>
</reference>
<sequence>MTLADSGLPSTNPYAHSYPRGPFTVVEVTGEIDIATAKALAEHLSAATARAEPDVLVDLRRVAFFDCSGLRVLCRAETRARERGGRLRVVSDGPRVHRLLRAAHLLSRFPPLADLPEPPESPHPQNRPAVPPPSRPESGSAPRPRS</sequence>
<gene>
    <name evidence="5" type="ORF">SAMN02787118_105390</name>
</gene>
<dbReference type="CDD" id="cd07043">
    <property type="entry name" value="STAS_anti-anti-sigma_factors"/>
    <property type="match status" value="1"/>
</dbReference>
<evidence type="ECO:0000313" key="6">
    <source>
        <dbReference type="Proteomes" id="UP000181942"/>
    </source>
</evidence>
<dbReference type="InterPro" id="IPR036513">
    <property type="entry name" value="STAS_dom_sf"/>
</dbReference>
<comment type="similarity">
    <text evidence="1 2">Belongs to the anti-sigma-factor antagonist family.</text>
</comment>
<evidence type="ECO:0000313" key="5">
    <source>
        <dbReference type="EMBL" id="SFF32968.1"/>
    </source>
</evidence>
<dbReference type="InterPro" id="IPR003658">
    <property type="entry name" value="Anti-sigma_ant"/>
</dbReference>
<dbReference type="InterPro" id="IPR002645">
    <property type="entry name" value="STAS_dom"/>
</dbReference>
<evidence type="ECO:0000256" key="2">
    <source>
        <dbReference type="RuleBase" id="RU003749"/>
    </source>
</evidence>
<dbReference type="PANTHER" id="PTHR33495:SF2">
    <property type="entry name" value="ANTI-SIGMA FACTOR ANTAGONIST TM_1081-RELATED"/>
    <property type="match status" value="1"/>
</dbReference>
<evidence type="ECO:0000256" key="1">
    <source>
        <dbReference type="ARBA" id="ARBA00009013"/>
    </source>
</evidence>
<dbReference type="GO" id="GO:0043856">
    <property type="term" value="F:anti-sigma factor antagonist activity"/>
    <property type="evidence" value="ECO:0007669"/>
    <property type="project" value="InterPro"/>
</dbReference>
<proteinExistence type="inferred from homology"/>
<dbReference type="AlphaFoldDB" id="A0A1I2HTK5"/>
<feature type="domain" description="STAS" evidence="4">
    <location>
        <begin position="25"/>
        <end position="105"/>
    </location>
</feature>
<evidence type="ECO:0000259" key="4">
    <source>
        <dbReference type="PROSITE" id="PS50801"/>
    </source>
</evidence>
<dbReference type="EMBL" id="FONR01000005">
    <property type="protein sequence ID" value="SFF32968.1"/>
    <property type="molecule type" value="Genomic_DNA"/>
</dbReference>
<dbReference type="SUPFAM" id="SSF52091">
    <property type="entry name" value="SpoIIaa-like"/>
    <property type="match status" value="1"/>
</dbReference>
<dbReference type="Gene3D" id="3.30.750.24">
    <property type="entry name" value="STAS domain"/>
    <property type="match status" value="1"/>
</dbReference>
<accession>A0A1I2HTK5</accession>
<feature type="region of interest" description="Disordered" evidence="3">
    <location>
        <begin position="110"/>
        <end position="146"/>
    </location>
</feature>
<dbReference type="PROSITE" id="PS50801">
    <property type="entry name" value="STAS"/>
    <property type="match status" value="1"/>
</dbReference>